<name>A0A0M9AA11_9HYME</name>
<proteinExistence type="predicted"/>
<gene>
    <name evidence="1" type="ORF">WN51_08668</name>
</gene>
<dbReference type="EMBL" id="KQ435719">
    <property type="protein sequence ID" value="KOX78909.1"/>
    <property type="molecule type" value="Genomic_DNA"/>
</dbReference>
<evidence type="ECO:0000313" key="1">
    <source>
        <dbReference type="EMBL" id="KOX78909.1"/>
    </source>
</evidence>
<protein>
    <submittedName>
        <fullName evidence="1">Uncharacterized protein</fullName>
    </submittedName>
</protein>
<dbReference type="AlphaFoldDB" id="A0A0M9AA11"/>
<evidence type="ECO:0000313" key="2">
    <source>
        <dbReference type="Proteomes" id="UP000053105"/>
    </source>
</evidence>
<sequence length="289" mass="33234">MHDSLLSSQKLRLKKRRRLHAVEQMMRTILCLLDTSLNLLKWIRDYRYDPHKQLKEFQEEKTNGRKRSITISKMLTQKCHCSSSKPNSLELLKFKICITSRSFQNASSLTKPSELCENCKIKSTNQKKLHDLYPSAIAQYQTTPLLLAVYPTPPHESRDPNQPIANFRCISVAPKEARFSGLPQTKITFSDKMFLQISFGIKGTLLTKTIQTNAKSNKNVSKSIITFNIFDHCFYELNADANLQTLVRKTNSSSWSCTPSICHKALILFLKYITIESTFPIEIRNIVDI</sequence>
<accession>A0A0M9AA11</accession>
<organism evidence="1 2">
    <name type="scientific">Melipona quadrifasciata</name>
    <dbReference type="NCBI Taxonomy" id="166423"/>
    <lineage>
        <taxon>Eukaryota</taxon>
        <taxon>Metazoa</taxon>
        <taxon>Ecdysozoa</taxon>
        <taxon>Arthropoda</taxon>
        <taxon>Hexapoda</taxon>
        <taxon>Insecta</taxon>
        <taxon>Pterygota</taxon>
        <taxon>Neoptera</taxon>
        <taxon>Endopterygota</taxon>
        <taxon>Hymenoptera</taxon>
        <taxon>Apocrita</taxon>
        <taxon>Aculeata</taxon>
        <taxon>Apoidea</taxon>
        <taxon>Anthophila</taxon>
        <taxon>Apidae</taxon>
        <taxon>Melipona</taxon>
    </lineage>
</organism>
<keyword evidence="2" id="KW-1185">Reference proteome</keyword>
<dbReference type="OrthoDB" id="10039049at2759"/>
<dbReference type="Proteomes" id="UP000053105">
    <property type="component" value="Unassembled WGS sequence"/>
</dbReference>
<reference evidence="1 2" key="1">
    <citation type="submission" date="2015-07" db="EMBL/GenBank/DDBJ databases">
        <title>The genome of Melipona quadrifasciata.</title>
        <authorList>
            <person name="Pan H."/>
            <person name="Kapheim K."/>
        </authorList>
    </citation>
    <scope>NUCLEOTIDE SEQUENCE [LARGE SCALE GENOMIC DNA]</scope>
    <source>
        <strain evidence="1">0111107301</strain>
        <tissue evidence="1">Whole body</tissue>
    </source>
</reference>